<dbReference type="SUPFAM" id="SSF102405">
    <property type="entry name" value="MCP/YpsA-like"/>
    <property type="match status" value="1"/>
</dbReference>
<sequence length="192" mass="20966">MKKCINGNIDIITLNSFNYPIQAKNITEMPTILYCRGNLKENLQGLAIVGTRRCSEYAKKITVEAAVCLAENNIAVISDMAKGIDSYAHTACLNKNGYTVAVLGCGLDICYPREHIKLMERITEKGVLLSQYPPGIPPNSVNFPKRNKIISGISEKVFVVEAGENSGSLITAKYAKKYGKPIYVAPGSVYNS</sequence>
<dbReference type="GO" id="GO:0009294">
    <property type="term" value="P:DNA-mediated transformation"/>
    <property type="evidence" value="ECO:0007669"/>
    <property type="project" value="InterPro"/>
</dbReference>
<dbReference type="RefSeq" id="WP_073338800.1">
    <property type="nucleotide sequence ID" value="NZ_FQXM01000013.1"/>
</dbReference>
<dbReference type="PANTHER" id="PTHR43022">
    <property type="entry name" value="PROTEIN SMF"/>
    <property type="match status" value="1"/>
</dbReference>
<protein>
    <submittedName>
        <fullName evidence="3">DNA protecting protein DprA</fullName>
    </submittedName>
</protein>
<dbReference type="Gene3D" id="3.40.50.450">
    <property type="match status" value="1"/>
</dbReference>
<dbReference type="PANTHER" id="PTHR43022:SF1">
    <property type="entry name" value="PROTEIN SMF"/>
    <property type="match status" value="1"/>
</dbReference>
<accession>A0A1M5VX50</accession>
<dbReference type="STRING" id="1121316.SAMN02745207_02546"/>
<dbReference type="OrthoDB" id="9785707at2"/>
<dbReference type="EMBL" id="FQXM01000013">
    <property type="protein sequence ID" value="SHH79513.1"/>
    <property type="molecule type" value="Genomic_DNA"/>
</dbReference>
<dbReference type="Pfam" id="PF02481">
    <property type="entry name" value="DNA_processg_A"/>
    <property type="match status" value="1"/>
</dbReference>
<dbReference type="Proteomes" id="UP000184447">
    <property type="component" value="Unassembled WGS sequence"/>
</dbReference>
<feature type="domain" description="Smf/DprA SLOG" evidence="2">
    <location>
        <begin position="11"/>
        <end position="190"/>
    </location>
</feature>
<evidence type="ECO:0000256" key="1">
    <source>
        <dbReference type="ARBA" id="ARBA00006525"/>
    </source>
</evidence>
<evidence type="ECO:0000259" key="2">
    <source>
        <dbReference type="Pfam" id="PF02481"/>
    </source>
</evidence>
<evidence type="ECO:0000313" key="4">
    <source>
        <dbReference type="Proteomes" id="UP000184447"/>
    </source>
</evidence>
<dbReference type="NCBIfam" id="TIGR00732">
    <property type="entry name" value="dprA"/>
    <property type="match status" value="1"/>
</dbReference>
<proteinExistence type="inferred from homology"/>
<dbReference type="InterPro" id="IPR057666">
    <property type="entry name" value="DrpA_SLOG"/>
</dbReference>
<name>A0A1M5VX50_9CLOT</name>
<comment type="similarity">
    <text evidence="1">Belongs to the DprA/Smf family.</text>
</comment>
<organism evidence="3 4">
    <name type="scientific">Clostridium grantii DSM 8605</name>
    <dbReference type="NCBI Taxonomy" id="1121316"/>
    <lineage>
        <taxon>Bacteria</taxon>
        <taxon>Bacillati</taxon>
        <taxon>Bacillota</taxon>
        <taxon>Clostridia</taxon>
        <taxon>Eubacteriales</taxon>
        <taxon>Clostridiaceae</taxon>
        <taxon>Clostridium</taxon>
    </lineage>
</organism>
<dbReference type="InterPro" id="IPR003488">
    <property type="entry name" value="DprA"/>
</dbReference>
<gene>
    <name evidence="3" type="ORF">SAMN02745207_02546</name>
</gene>
<dbReference type="AlphaFoldDB" id="A0A1M5VX50"/>
<evidence type="ECO:0000313" key="3">
    <source>
        <dbReference type="EMBL" id="SHH79513.1"/>
    </source>
</evidence>
<keyword evidence="4" id="KW-1185">Reference proteome</keyword>
<reference evidence="3 4" key="1">
    <citation type="submission" date="2016-11" db="EMBL/GenBank/DDBJ databases">
        <authorList>
            <person name="Jaros S."/>
            <person name="Januszkiewicz K."/>
            <person name="Wedrychowicz H."/>
        </authorList>
    </citation>
    <scope>NUCLEOTIDE SEQUENCE [LARGE SCALE GENOMIC DNA]</scope>
    <source>
        <strain evidence="3 4">DSM 8605</strain>
    </source>
</reference>